<accession>A0A8T1XE67</accession>
<sequence length="102" mass="11773">MVIRDNSAGEWHRANLTGQLLNYPNSEEDDELNVEPPFDESVLTPEQKVKLDELHIEHPTLVRSDLAILIRLNLLSLRAACDGRELTFFEEQETRALEKVIY</sequence>
<comment type="caution">
    <text evidence="1">The sequence shown here is derived from an EMBL/GenBank/DDBJ whole genome shotgun (WGS) entry which is preliminary data.</text>
</comment>
<organism evidence="1 2">
    <name type="scientific">Arabidopsis thaliana x Arabidopsis arenosa</name>
    <dbReference type="NCBI Taxonomy" id="1240361"/>
    <lineage>
        <taxon>Eukaryota</taxon>
        <taxon>Viridiplantae</taxon>
        <taxon>Streptophyta</taxon>
        <taxon>Embryophyta</taxon>
        <taxon>Tracheophyta</taxon>
        <taxon>Spermatophyta</taxon>
        <taxon>Magnoliopsida</taxon>
        <taxon>eudicotyledons</taxon>
        <taxon>Gunneridae</taxon>
        <taxon>Pentapetalae</taxon>
        <taxon>rosids</taxon>
        <taxon>malvids</taxon>
        <taxon>Brassicales</taxon>
        <taxon>Brassicaceae</taxon>
        <taxon>Camelineae</taxon>
        <taxon>Arabidopsis</taxon>
    </lineage>
</organism>
<proteinExistence type="predicted"/>
<dbReference type="EMBL" id="JAEFBK010000013">
    <property type="protein sequence ID" value="KAG7532816.1"/>
    <property type="molecule type" value="Genomic_DNA"/>
</dbReference>
<evidence type="ECO:0000313" key="2">
    <source>
        <dbReference type="Proteomes" id="UP000694240"/>
    </source>
</evidence>
<dbReference type="AlphaFoldDB" id="A0A8T1XE67"/>
<dbReference type="Proteomes" id="UP000694240">
    <property type="component" value="Chromosome 13"/>
</dbReference>
<evidence type="ECO:0000313" key="1">
    <source>
        <dbReference type="EMBL" id="KAG7532816.1"/>
    </source>
</evidence>
<gene>
    <name evidence="1" type="ORF">ISN45_Aa08g004710</name>
</gene>
<name>A0A8T1XE67_9BRAS</name>
<reference evidence="1 2" key="1">
    <citation type="submission" date="2020-12" db="EMBL/GenBank/DDBJ databases">
        <title>Concerted genomic and epigenomic changes stabilize Arabidopsis allopolyploids.</title>
        <authorList>
            <person name="Chen Z."/>
        </authorList>
    </citation>
    <scope>NUCLEOTIDE SEQUENCE [LARGE SCALE GENOMIC DNA]</scope>
    <source>
        <strain evidence="1">Allo738</strain>
        <tissue evidence="1">Leaf</tissue>
    </source>
</reference>
<protein>
    <submittedName>
        <fullName evidence="1">Uncharacterized protein</fullName>
    </submittedName>
</protein>
<keyword evidence="2" id="KW-1185">Reference proteome</keyword>